<organism evidence="10 11">
    <name type="scientific">Stephania cephalantha</name>
    <dbReference type="NCBI Taxonomy" id="152367"/>
    <lineage>
        <taxon>Eukaryota</taxon>
        <taxon>Viridiplantae</taxon>
        <taxon>Streptophyta</taxon>
        <taxon>Embryophyta</taxon>
        <taxon>Tracheophyta</taxon>
        <taxon>Spermatophyta</taxon>
        <taxon>Magnoliopsida</taxon>
        <taxon>Ranunculales</taxon>
        <taxon>Menispermaceae</taxon>
        <taxon>Menispermoideae</taxon>
        <taxon>Cissampelideae</taxon>
        <taxon>Stephania</taxon>
    </lineage>
</organism>
<dbReference type="EMBL" id="JBBNAG010000007">
    <property type="protein sequence ID" value="KAK9120177.1"/>
    <property type="molecule type" value="Genomic_DNA"/>
</dbReference>
<comment type="caution">
    <text evidence="10">The sequence shown here is derived from an EMBL/GenBank/DDBJ whole genome shotgun (WGS) entry which is preliminary data.</text>
</comment>
<dbReference type="Proteomes" id="UP001419268">
    <property type="component" value="Unassembled WGS sequence"/>
</dbReference>
<comment type="caution">
    <text evidence="8">Lacks conserved residue(s) required for the propagation of feature annotation.</text>
</comment>
<keyword evidence="6 8" id="KW-1133">Transmembrane helix</keyword>
<dbReference type="InterPro" id="IPR006459">
    <property type="entry name" value="CASP/CASPL"/>
</dbReference>
<dbReference type="NCBIfam" id="TIGR01569">
    <property type="entry name" value="A_tha_TIGR01569"/>
    <property type="match status" value="1"/>
</dbReference>
<comment type="subcellular location">
    <subcellularLocation>
        <location evidence="1 8">Cell membrane</location>
        <topology evidence="1 8">Multi-pass membrane protein</topology>
    </subcellularLocation>
</comment>
<protein>
    <recommendedName>
        <fullName evidence="8">CASP-like protein</fullName>
    </recommendedName>
</protein>
<dbReference type="InterPro" id="IPR006702">
    <property type="entry name" value="CASP_dom"/>
</dbReference>
<keyword evidence="4 8" id="KW-1003">Cell membrane</keyword>
<dbReference type="Pfam" id="PF04535">
    <property type="entry name" value="CASP_dom"/>
    <property type="match status" value="1"/>
</dbReference>
<feature type="transmembrane region" description="Helical" evidence="8">
    <location>
        <begin position="65"/>
        <end position="97"/>
    </location>
</feature>
<evidence type="ECO:0000256" key="3">
    <source>
        <dbReference type="ARBA" id="ARBA00011489"/>
    </source>
</evidence>
<gene>
    <name evidence="10" type="ORF">Scep_018270</name>
</gene>
<evidence type="ECO:0000256" key="5">
    <source>
        <dbReference type="ARBA" id="ARBA00022692"/>
    </source>
</evidence>
<evidence type="ECO:0000256" key="2">
    <source>
        <dbReference type="ARBA" id="ARBA00007651"/>
    </source>
</evidence>
<sequence>MATMAGKAEQNPLLKTQTRLLVGHAALRALGIAAALIAIGLMSTGKQAVELLGFQLVAKYSYSPILRYFVIVSTIACGLSALSLGCFLYSVVVGLALTGSSAATAMGYVGRYGDSHAGWMPICGTFGRFCDRMTVSVAFSFFAAVVYMALAVWSAWIASEAHLYNNTIY</sequence>
<feature type="transmembrane region" description="Helical" evidence="8">
    <location>
        <begin position="21"/>
        <end position="45"/>
    </location>
</feature>
<evidence type="ECO:0000256" key="8">
    <source>
        <dbReference type="RuleBase" id="RU361233"/>
    </source>
</evidence>
<dbReference type="GO" id="GO:0005886">
    <property type="term" value="C:plasma membrane"/>
    <property type="evidence" value="ECO:0007669"/>
    <property type="project" value="UniProtKB-SubCell"/>
</dbReference>
<comment type="similarity">
    <text evidence="2 8">Belongs to the Casparian strip membrane proteins (CASP) family.</text>
</comment>
<reference evidence="10 11" key="1">
    <citation type="submission" date="2024-01" db="EMBL/GenBank/DDBJ databases">
        <title>Genome assemblies of Stephania.</title>
        <authorList>
            <person name="Yang L."/>
        </authorList>
    </citation>
    <scope>NUCLEOTIDE SEQUENCE [LARGE SCALE GENOMIC DNA]</scope>
    <source>
        <strain evidence="10">JXDWG</strain>
        <tissue evidence="10">Leaf</tissue>
    </source>
</reference>
<accession>A0AAP0IR46</accession>
<feature type="domain" description="Casparian strip membrane protein" evidence="9">
    <location>
        <begin position="91"/>
        <end position="146"/>
    </location>
</feature>
<dbReference type="AlphaFoldDB" id="A0AAP0IR46"/>
<evidence type="ECO:0000256" key="7">
    <source>
        <dbReference type="ARBA" id="ARBA00023136"/>
    </source>
</evidence>
<keyword evidence="5 8" id="KW-0812">Transmembrane</keyword>
<evidence type="ECO:0000256" key="1">
    <source>
        <dbReference type="ARBA" id="ARBA00004651"/>
    </source>
</evidence>
<name>A0AAP0IR46_9MAGN</name>
<proteinExistence type="inferred from homology"/>
<dbReference type="PANTHER" id="PTHR36488">
    <property type="entry name" value="CASP-LIKE PROTEIN 1U1"/>
    <property type="match status" value="1"/>
</dbReference>
<keyword evidence="11" id="KW-1185">Reference proteome</keyword>
<dbReference type="PANTHER" id="PTHR36488:SF8">
    <property type="entry name" value="CASP-LIKE PROTEIN 1U1"/>
    <property type="match status" value="1"/>
</dbReference>
<evidence type="ECO:0000256" key="4">
    <source>
        <dbReference type="ARBA" id="ARBA00022475"/>
    </source>
</evidence>
<keyword evidence="7 8" id="KW-0472">Membrane</keyword>
<comment type="subunit">
    <text evidence="3 8">Homodimer and heterodimers.</text>
</comment>
<evidence type="ECO:0000313" key="11">
    <source>
        <dbReference type="Proteomes" id="UP001419268"/>
    </source>
</evidence>
<feature type="transmembrane region" description="Helical" evidence="8">
    <location>
        <begin position="135"/>
        <end position="156"/>
    </location>
</feature>
<dbReference type="InterPro" id="IPR044173">
    <property type="entry name" value="CASPL"/>
</dbReference>
<evidence type="ECO:0000259" key="9">
    <source>
        <dbReference type="Pfam" id="PF04535"/>
    </source>
</evidence>
<evidence type="ECO:0000256" key="6">
    <source>
        <dbReference type="ARBA" id="ARBA00022989"/>
    </source>
</evidence>
<evidence type="ECO:0000313" key="10">
    <source>
        <dbReference type="EMBL" id="KAK9120177.1"/>
    </source>
</evidence>